<organism evidence="2 3">
    <name type="scientific">Clonorchis sinensis</name>
    <name type="common">Chinese liver fluke</name>
    <dbReference type="NCBI Taxonomy" id="79923"/>
    <lineage>
        <taxon>Eukaryota</taxon>
        <taxon>Metazoa</taxon>
        <taxon>Spiralia</taxon>
        <taxon>Lophotrochozoa</taxon>
        <taxon>Platyhelminthes</taxon>
        <taxon>Trematoda</taxon>
        <taxon>Digenea</taxon>
        <taxon>Opisthorchiida</taxon>
        <taxon>Opisthorchiata</taxon>
        <taxon>Opisthorchiidae</taxon>
        <taxon>Clonorchis</taxon>
    </lineage>
</organism>
<dbReference type="InterPro" id="IPR053164">
    <property type="entry name" value="IS1016-like_transposase"/>
</dbReference>
<evidence type="ECO:0000313" key="3">
    <source>
        <dbReference type="Proteomes" id="UP000008909"/>
    </source>
</evidence>
<evidence type="ECO:0000313" key="2">
    <source>
        <dbReference type="EMBL" id="GAA49254.1"/>
    </source>
</evidence>
<accession>G7Y8G9</accession>
<feature type="compositionally biased region" description="Polar residues" evidence="1">
    <location>
        <begin position="70"/>
        <end position="79"/>
    </location>
</feature>
<gene>
    <name evidence="2" type="ORF">CLF_102765</name>
</gene>
<dbReference type="EMBL" id="DF142943">
    <property type="protein sequence ID" value="GAA49254.1"/>
    <property type="molecule type" value="Genomic_DNA"/>
</dbReference>
<reference evidence="2" key="1">
    <citation type="journal article" date="2011" name="Genome Biol.">
        <title>The draft genome of the carcinogenic human liver fluke Clonorchis sinensis.</title>
        <authorList>
            <person name="Wang X."/>
            <person name="Chen W."/>
            <person name="Huang Y."/>
            <person name="Sun J."/>
            <person name="Men J."/>
            <person name="Liu H."/>
            <person name="Luo F."/>
            <person name="Guo L."/>
            <person name="Lv X."/>
            <person name="Deng C."/>
            <person name="Zhou C."/>
            <person name="Fan Y."/>
            <person name="Li X."/>
            <person name="Huang L."/>
            <person name="Hu Y."/>
            <person name="Liang C."/>
            <person name="Hu X."/>
            <person name="Xu J."/>
            <person name="Yu X."/>
        </authorList>
    </citation>
    <scope>NUCLEOTIDE SEQUENCE [LARGE SCALE GENOMIC DNA]</scope>
    <source>
        <strain evidence="2">Henan</strain>
    </source>
</reference>
<evidence type="ECO:0008006" key="4">
    <source>
        <dbReference type="Google" id="ProtNLM"/>
    </source>
</evidence>
<proteinExistence type="predicted"/>
<protein>
    <recommendedName>
        <fullName evidence="4">ISXO2-like transposase domain-containing protein</fullName>
    </recommendedName>
</protein>
<evidence type="ECO:0000256" key="1">
    <source>
        <dbReference type="SAM" id="MobiDB-lite"/>
    </source>
</evidence>
<dbReference type="PANTHER" id="PTHR47163">
    <property type="entry name" value="DDE_TNP_IS1595 DOMAIN-CONTAINING PROTEIN"/>
    <property type="match status" value="1"/>
</dbReference>
<keyword evidence="3" id="KW-1185">Reference proteome</keyword>
<dbReference type="AlphaFoldDB" id="G7Y8G9"/>
<feature type="region of interest" description="Disordered" evidence="1">
    <location>
        <begin position="67"/>
        <end position="107"/>
    </location>
</feature>
<reference key="2">
    <citation type="submission" date="2011-10" db="EMBL/GenBank/DDBJ databases">
        <title>The genome and transcriptome sequence of Clonorchis sinensis provide insights into the carcinogenic liver fluke.</title>
        <authorList>
            <person name="Wang X."/>
            <person name="Huang Y."/>
            <person name="Chen W."/>
            <person name="Liu H."/>
            <person name="Guo L."/>
            <person name="Chen Y."/>
            <person name="Luo F."/>
            <person name="Zhou W."/>
            <person name="Sun J."/>
            <person name="Mao Q."/>
            <person name="Liang P."/>
            <person name="Zhou C."/>
            <person name="Tian Y."/>
            <person name="Men J."/>
            <person name="Lv X."/>
            <person name="Huang L."/>
            <person name="Zhou J."/>
            <person name="Hu Y."/>
            <person name="Li R."/>
            <person name="Zhang F."/>
            <person name="Lei H."/>
            <person name="Li X."/>
            <person name="Hu X."/>
            <person name="Liang C."/>
            <person name="Xu J."/>
            <person name="Wu Z."/>
            <person name="Yu X."/>
        </authorList>
    </citation>
    <scope>NUCLEOTIDE SEQUENCE</scope>
    <source>
        <strain>Henan</strain>
    </source>
</reference>
<name>G7Y8G9_CLOSI</name>
<sequence>MVDVKYTHETLNHTENFVDPTTGAHTQTIESLWHVYKMHNKRQRGTQRSLVESFLCEFVWREHKVGENPGESTYLTSPNWKGETGGGLSKRSQQPTRKRRPNVEMLDYVPSALEKRKHTI</sequence>
<dbReference type="PANTHER" id="PTHR47163:SF2">
    <property type="entry name" value="SI:DKEY-17M8.2"/>
    <property type="match status" value="1"/>
</dbReference>
<dbReference type="Proteomes" id="UP000008909">
    <property type="component" value="Unassembled WGS sequence"/>
</dbReference>